<proteinExistence type="predicted"/>
<dbReference type="RefSeq" id="XP_001484744.2">
    <property type="nucleotide sequence ID" value="XM_001484694.1"/>
</dbReference>
<evidence type="ECO:0000256" key="7">
    <source>
        <dbReference type="PROSITE-ProRule" id="PRU00042"/>
    </source>
</evidence>
<dbReference type="GO" id="GO:0000978">
    <property type="term" value="F:RNA polymerase II cis-regulatory region sequence-specific DNA binding"/>
    <property type="evidence" value="ECO:0007669"/>
    <property type="project" value="InterPro"/>
</dbReference>
<dbReference type="KEGG" id="pgu:PGUG_02473"/>
<dbReference type="SMART" id="SM00355">
    <property type="entry name" value="ZnF_C2H2"/>
    <property type="match status" value="2"/>
</dbReference>
<dbReference type="FunFam" id="3.30.160.60:FF:000145">
    <property type="entry name" value="Zinc finger protein 574"/>
    <property type="match status" value="1"/>
</dbReference>
<dbReference type="InParanoid" id="A5DGS2"/>
<gene>
    <name evidence="10" type="ORF">PGUG_02473</name>
</gene>
<dbReference type="PROSITE" id="PS00028">
    <property type="entry name" value="ZINC_FINGER_C2H2_1"/>
    <property type="match status" value="2"/>
</dbReference>
<dbReference type="FunCoup" id="A5DGS2">
    <property type="interactions" value="817"/>
</dbReference>
<accession>A5DGS2</accession>
<reference evidence="10 11" key="1">
    <citation type="journal article" date="2009" name="Nature">
        <title>Evolution of pathogenicity and sexual reproduction in eight Candida genomes.</title>
        <authorList>
            <person name="Butler G."/>
            <person name="Rasmussen M.D."/>
            <person name="Lin M.F."/>
            <person name="Santos M.A."/>
            <person name="Sakthikumar S."/>
            <person name="Munro C.A."/>
            <person name="Rheinbay E."/>
            <person name="Grabherr M."/>
            <person name="Forche A."/>
            <person name="Reedy J.L."/>
            <person name="Agrafioti I."/>
            <person name="Arnaud M.B."/>
            <person name="Bates S."/>
            <person name="Brown A.J."/>
            <person name="Brunke S."/>
            <person name="Costanzo M.C."/>
            <person name="Fitzpatrick D.A."/>
            <person name="de Groot P.W."/>
            <person name="Harris D."/>
            <person name="Hoyer L.L."/>
            <person name="Hube B."/>
            <person name="Klis F.M."/>
            <person name="Kodira C."/>
            <person name="Lennard N."/>
            <person name="Logue M.E."/>
            <person name="Martin R."/>
            <person name="Neiman A.M."/>
            <person name="Nikolaou E."/>
            <person name="Quail M.A."/>
            <person name="Quinn J."/>
            <person name="Santos M.C."/>
            <person name="Schmitzberger F.F."/>
            <person name="Sherlock G."/>
            <person name="Shah P."/>
            <person name="Silverstein K.A."/>
            <person name="Skrzypek M.S."/>
            <person name="Soll D."/>
            <person name="Staggs R."/>
            <person name="Stansfield I."/>
            <person name="Stumpf M.P."/>
            <person name="Sudbery P.E."/>
            <person name="Srikantha T."/>
            <person name="Zeng Q."/>
            <person name="Berman J."/>
            <person name="Berriman M."/>
            <person name="Heitman J."/>
            <person name="Gow N.A."/>
            <person name="Lorenz M.C."/>
            <person name="Birren B.W."/>
            <person name="Kellis M."/>
            <person name="Cuomo C.A."/>
        </authorList>
    </citation>
    <scope>NUCLEOTIDE SEQUENCE [LARGE SCALE GENOMIC DNA]</scope>
    <source>
        <strain evidence="11">ATCC 6260 / CBS 566 / DSM 6381 / JCM 1539 / NBRC 10279 / NRRL Y-324</strain>
    </source>
</reference>
<feature type="domain" description="C2H2-type" evidence="9">
    <location>
        <begin position="42"/>
        <end position="69"/>
    </location>
</feature>
<evidence type="ECO:0000256" key="5">
    <source>
        <dbReference type="ARBA" id="ARBA00022833"/>
    </source>
</evidence>
<evidence type="ECO:0000256" key="4">
    <source>
        <dbReference type="ARBA" id="ARBA00022771"/>
    </source>
</evidence>
<dbReference type="OrthoDB" id="6077919at2759"/>
<dbReference type="InterPro" id="IPR036236">
    <property type="entry name" value="Znf_C2H2_sf"/>
</dbReference>
<dbReference type="PROSITE" id="PS50157">
    <property type="entry name" value="ZINC_FINGER_C2H2_2"/>
    <property type="match status" value="2"/>
</dbReference>
<keyword evidence="6" id="KW-0539">Nucleus</keyword>
<keyword evidence="4 7" id="KW-0863">Zinc-finger</keyword>
<keyword evidence="3" id="KW-0677">Repeat</keyword>
<dbReference type="Gene3D" id="3.30.160.60">
    <property type="entry name" value="Classic Zinc Finger"/>
    <property type="match status" value="2"/>
</dbReference>
<dbReference type="GO" id="GO:0005634">
    <property type="term" value="C:nucleus"/>
    <property type="evidence" value="ECO:0007669"/>
    <property type="project" value="UniProtKB-SubCell"/>
</dbReference>
<evidence type="ECO:0000256" key="6">
    <source>
        <dbReference type="ARBA" id="ARBA00023242"/>
    </source>
</evidence>
<dbReference type="InterPro" id="IPR051059">
    <property type="entry name" value="VerF-like"/>
</dbReference>
<feature type="region of interest" description="Disordered" evidence="8">
    <location>
        <begin position="150"/>
        <end position="267"/>
    </location>
</feature>
<dbReference type="Proteomes" id="UP000001997">
    <property type="component" value="Unassembled WGS sequence"/>
</dbReference>
<dbReference type="SUPFAM" id="SSF57667">
    <property type="entry name" value="beta-beta-alpha zinc fingers"/>
    <property type="match status" value="1"/>
</dbReference>
<feature type="region of interest" description="Disordered" evidence="8">
    <location>
        <begin position="1"/>
        <end position="39"/>
    </location>
</feature>
<evidence type="ECO:0000256" key="2">
    <source>
        <dbReference type="ARBA" id="ARBA00022723"/>
    </source>
</evidence>
<dbReference type="GeneID" id="5126765"/>
<dbReference type="InterPro" id="IPR013087">
    <property type="entry name" value="Znf_C2H2_type"/>
</dbReference>
<dbReference type="FunFam" id="3.30.160.60:FF:002058">
    <property type="entry name" value="YML081W-like protein"/>
    <property type="match status" value="1"/>
</dbReference>
<name>A5DGS2_PICGU</name>
<feature type="compositionally biased region" description="Polar residues" evidence="8">
    <location>
        <begin position="1"/>
        <end position="34"/>
    </location>
</feature>
<keyword evidence="2" id="KW-0479">Metal-binding</keyword>
<dbReference type="eggNOG" id="KOG1721">
    <property type="taxonomic scope" value="Eukaryota"/>
</dbReference>
<dbReference type="Pfam" id="PF00096">
    <property type="entry name" value="zf-C2H2"/>
    <property type="match status" value="2"/>
</dbReference>
<feature type="compositionally biased region" description="Polar residues" evidence="8">
    <location>
        <begin position="92"/>
        <end position="103"/>
    </location>
</feature>
<protein>
    <recommendedName>
        <fullName evidence="9">C2H2-type domain-containing protein</fullName>
    </recommendedName>
</protein>
<organism evidence="10 11">
    <name type="scientific">Meyerozyma guilliermondii (strain ATCC 6260 / CBS 566 / DSM 6381 / JCM 1539 / NBRC 10279 / NRRL Y-324)</name>
    <name type="common">Yeast</name>
    <name type="synonym">Candida guilliermondii</name>
    <dbReference type="NCBI Taxonomy" id="294746"/>
    <lineage>
        <taxon>Eukaryota</taxon>
        <taxon>Fungi</taxon>
        <taxon>Dikarya</taxon>
        <taxon>Ascomycota</taxon>
        <taxon>Saccharomycotina</taxon>
        <taxon>Pichiomycetes</taxon>
        <taxon>Debaryomycetaceae</taxon>
        <taxon>Meyerozyma</taxon>
    </lineage>
</organism>
<dbReference type="STRING" id="294746.A5DGS2"/>
<dbReference type="VEuPathDB" id="FungiDB:PGUG_02473"/>
<feature type="domain" description="C2H2-type" evidence="9">
    <location>
        <begin position="70"/>
        <end position="98"/>
    </location>
</feature>
<dbReference type="GO" id="GO:0000981">
    <property type="term" value="F:DNA-binding transcription factor activity, RNA polymerase II-specific"/>
    <property type="evidence" value="ECO:0007669"/>
    <property type="project" value="InterPro"/>
</dbReference>
<feature type="region of interest" description="Disordered" evidence="8">
    <location>
        <begin position="92"/>
        <end position="112"/>
    </location>
</feature>
<dbReference type="GO" id="GO:0008270">
    <property type="term" value="F:zinc ion binding"/>
    <property type="evidence" value="ECO:0007669"/>
    <property type="project" value="UniProtKB-KW"/>
</dbReference>
<dbReference type="EMBL" id="CH408157">
    <property type="protein sequence ID" value="EDK38375.2"/>
    <property type="molecule type" value="Genomic_DNA"/>
</dbReference>
<dbReference type="HOGENOM" id="CLU_003977_0_0_1"/>
<feature type="compositionally biased region" description="Polar residues" evidence="8">
    <location>
        <begin position="208"/>
        <end position="257"/>
    </location>
</feature>
<keyword evidence="11" id="KW-1185">Reference proteome</keyword>
<dbReference type="OMA" id="MAHQCLV"/>
<feature type="compositionally biased region" description="Polar residues" evidence="8">
    <location>
        <begin position="171"/>
        <end position="187"/>
    </location>
</feature>
<evidence type="ECO:0000256" key="3">
    <source>
        <dbReference type="ARBA" id="ARBA00022737"/>
    </source>
</evidence>
<evidence type="ECO:0000256" key="1">
    <source>
        <dbReference type="ARBA" id="ARBA00004123"/>
    </source>
</evidence>
<evidence type="ECO:0000313" key="11">
    <source>
        <dbReference type="Proteomes" id="UP000001997"/>
    </source>
</evidence>
<feature type="compositionally biased region" description="Polar residues" evidence="8">
    <location>
        <begin position="150"/>
        <end position="163"/>
    </location>
</feature>
<dbReference type="CDD" id="cd12148">
    <property type="entry name" value="fungal_TF_MHR"/>
    <property type="match status" value="1"/>
</dbReference>
<evidence type="ECO:0000256" key="8">
    <source>
        <dbReference type="SAM" id="MobiDB-lite"/>
    </source>
</evidence>
<dbReference type="AlphaFoldDB" id="A5DGS2"/>
<dbReference type="GO" id="GO:0000785">
    <property type="term" value="C:chromatin"/>
    <property type="evidence" value="ECO:0007669"/>
    <property type="project" value="TreeGrafter"/>
</dbReference>
<comment type="subcellular location">
    <subcellularLocation>
        <location evidence="1">Nucleus</location>
    </subcellularLocation>
</comment>
<evidence type="ECO:0000259" key="9">
    <source>
        <dbReference type="PROSITE" id="PS50157"/>
    </source>
</evidence>
<keyword evidence="5" id="KW-0862">Zinc</keyword>
<dbReference type="PANTHER" id="PTHR40626:SF13">
    <property type="entry name" value="RESPIRATION FACTOR 2-RELATED"/>
    <property type="match status" value="1"/>
</dbReference>
<sequence>MSMSSSEVDKSPSISESPPDSLASQPIPKKSQQIKTDKPRPHICSVCTRAFARLEHLKRHERSHTNEKPFQCAACGRCFARRDLVLRHQQKLHTSLSATTPRRNSAKDLESNENIIILDNNTNANAPLPPSSATSSPFTNLVASHMSPMQPQLVSPPKMTTNDKGPHFRTSVFNSGAPNSSKQQQIRPGSDPGMNSLVGMNLMPSPIPTNSSQNTPPNASNLYTVAHQQNGHPQHTSPQNGDSPVNQYSSQNGNFPTSKPMPKQFNNIQRGNMSYYHQSNDVHARHASFSAASSTSYTNRHDAAEIQQNNNLSQGPSHVGFATPQLSAAELSSKGFLNDVNSAGLDWNNIDTLELSKSYPGGFDELKTSNGSYTNIPAYFDSMVASHQFQDPNHPHHIKGTTPFEFGMNPPNKINDEVENHLSIKQDFDLDDTGITIKRLKKSQESSTSMPQETDELQNQNDDWLEEILKTPFEKNLPTASRHIGFTDSPRSDDSSYLRGDVSALFRSRQVDLSKQMDSEKNGSLPKNEHDIDFVFSISEANPQYITEELRNRIILVSNLTDLQFPPLQDLNSYLNLYEAEFNKYFPFIHLPSFKNPMVDNFDNTPLLLAMGSIGALYSYHDSNSLLLFNLSKFHIQKFFENEIGQDSFHFKKVPLMAHQCLVLHIFITLFLNEPNMVEVSSRQIRAMAGLIQSTNFNKPLERFLVPPETATPESNSTLIQQNFDYFVMAQSRIRTLYVFYMLQMFRASIMMDKKVLPAQAIDCGTHCCPENLWNCQNSSRWLDAIHGNNKSIVELSNGESFKVLIKELNDHYSDSKIPFNSLLSLIMYVHEVIEEEQSKQGTVDDTKWRLSSRPKLESLIRSWEALFIKNGGILSVNKHNNHMLHAQSSFKLILPLHGYAKMRLCFNFRPIMEKVIAKEWAGFNVILDRDDYDIDSLKECTEYALDTLRIWTQNISVVNDAKRTSLRTPVFFVTCAFFAIIFVSQYVSKLELESRAANVRARDQVLWISCESLLNEVEQVLAPIRDDAFYAEFIREHSVDASKVLPVRKLVEQGSDSETILASIRATKLSLRSLALGVRILADAPVWPMAVTLAEALKNRISHLSRTK</sequence>
<evidence type="ECO:0000313" key="10">
    <source>
        <dbReference type="EMBL" id="EDK38375.2"/>
    </source>
</evidence>
<dbReference type="PANTHER" id="PTHR40626">
    <property type="entry name" value="MIP31509P"/>
    <property type="match status" value="1"/>
</dbReference>